<dbReference type="OrthoDB" id="42382at2759"/>
<dbReference type="SUPFAM" id="SSF50156">
    <property type="entry name" value="PDZ domain-like"/>
    <property type="match status" value="2"/>
</dbReference>
<dbReference type="SMART" id="SM00228">
    <property type="entry name" value="PDZ"/>
    <property type="match status" value="2"/>
</dbReference>
<dbReference type="Pfam" id="PF00595">
    <property type="entry name" value="PDZ"/>
    <property type="match status" value="2"/>
</dbReference>
<dbReference type="InterPro" id="IPR036034">
    <property type="entry name" value="PDZ_sf"/>
</dbReference>
<proteinExistence type="predicted"/>
<evidence type="ECO:0000313" key="3">
    <source>
        <dbReference type="EMBL" id="EFO19835.1"/>
    </source>
</evidence>
<feature type="domain" description="PDZ" evidence="2">
    <location>
        <begin position="963"/>
        <end position="1035"/>
    </location>
</feature>
<dbReference type="CDD" id="cd00136">
    <property type="entry name" value="PDZ_canonical"/>
    <property type="match status" value="1"/>
</dbReference>
<dbReference type="KEGG" id="loa:LOAG_08656"/>
<feature type="compositionally biased region" description="Low complexity" evidence="1">
    <location>
        <begin position="161"/>
        <end position="177"/>
    </location>
</feature>
<feature type="region of interest" description="Disordered" evidence="1">
    <location>
        <begin position="485"/>
        <end position="537"/>
    </location>
</feature>
<feature type="region of interest" description="Disordered" evidence="1">
    <location>
        <begin position="37"/>
        <end position="57"/>
    </location>
</feature>
<organism evidence="3">
    <name type="scientific">Loa loa</name>
    <name type="common">Eye worm</name>
    <name type="synonym">Filaria loa</name>
    <dbReference type="NCBI Taxonomy" id="7209"/>
    <lineage>
        <taxon>Eukaryota</taxon>
        <taxon>Metazoa</taxon>
        <taxon>Ecdysozoa</taxon>
        <taxon>Nematoda</taxon>
        <taxon>Chromadorea</taxon>
        <taxon>Rhabditida</taxon>
        <taxon>Spirurina</taxon>
        <taxon>Spiruromorpha</taxon>
        <taxon>Filarioidea</taxon>
        <taxon>Onchocercidae</taxon>
        <taxon>Loa</taxon>
    </lineage>
</organism>
<dbReference type="EMBL" id="JH712318">
    <property type="protein sequence ID" value="EFO19835.1"/>
    <property type="molecule type" value="Genomic_DNA"/>
</dbReference>
<dbReference type="OMA" id="IKHKPTY"/>
<dbReference type="CTD" id="9946085"/>
<protein>
    <recommendedName>
        <fullName evidence="2">PDZ domain-containing protein</fullName>
    </recommendedName>
</protein>
<sequence>MALELDTTVSSVNGSNNNSNGNTTVIFKTINNDSPCSNDSGFHSDRLQQHQQSRSQRTIFRSRCNIKHKPTYVSVFASDPDCSSPLFDEFDRHFAANRPNFLNSTLHLPTGDEETRSAPSIVAPLITPSGQSASPSFINMIVPSDSTVHPETSKQTYQNKQQAFSASSASTFEQEQQPHAPLSTVVPETPAHPKLHYATTLSNILSSSGISNSNQSMQGIPVQRTYKYARLKTEMQENTAYISEQEDEKSEGSMRESLDDLYSKFQQNLPPETEILNYHFYPRIVDKSEEFYLTLTKSADLPTTKLPHGNSSEPKETVETLDTDEKCKNGKQYDDKVTMKQSSAYDMYHLSPDSVTKPLPRTISAKSGNASPHQSLTRPQEIPISELFASKIAPRHDQGSYGTNLEGPPLQILSLDLELGVTSQEKSENRLLKIEQCSTYDEKLGSLKNAAVKSKDTSEAEIHLNIEESDCVSFVPATELNRIVSPTPDSLRNHDSSEKPTSGVFEKSGSVVPSKPIPPPWQSSAVSIPRKPEHSYGINRTVPTKELQTPTSLNEKSEKPVIPVAPRRARDDDKPIPFNKLIEKAIFFTKADNGAVPTPKTFQSIAGAVDSSKFTTVGNSGSTGVSKATALNLRTSEKVPCSGSKLISEKFTERNSTYVETSKNRFSVTDNAPISQAGNFFTKARASFEKTAQPLPVRASHNNEKKFVSTVEKNVKVEKFSDIIRQSEKVEKRSSIITKQNEFLEVYSSVMEKEPNTKMHPCLSEREYSVGVMKGLDFSRFDSVTNDEVIGRPLGADGAEEATLQIISEITPSNELHKQGQTSEVELMECKSLLNGKFADYDIFKVMLKKPASNPEGSVGVILSSAASGDQYISVQRVISGSIADRSDLIEKGDRVFFVQGYSTKQMSATDARTLIKQRTEHVIFVLGRPKTKSSDMPAKPAKFVSTATVDPDLFNYSMDPEEVILTKGSLGVGLALDGGRGSVFGDRPIVIKRVFEGGSAARSGRIKVGDRVTTIDGIDLSGMSYLEATKTLRSRPEGPLKLVILRRLQ</sequence>
<reference evidence="3" key="1">
    <citation type="submission" date="2012-04" db="EMBL/GenBank/DDBJ databases">
        <title>The Genome Sequence of Loa loa.</title>
        <authorList>
            <consortium name="The Broad Institute Genome Sequencing Platform"/>
            <consortium name="Broad Institute Genome Sequencing Center for Infectious Disease"/>
            <person name="Nutman T.B."/>
            <person name="Fink D.L."/>
            <person name="Russ C."/>
            <person name="Young S."/>
            <person name="Zeng Q."/>
            <person name="Gargeya S."/>
            <person name="Alvarado L."/>
            <person name="Berlin A."/>
            <person name="Chapman S.B."/>
            <person name="Chen Z."/>
            <person name="Freedman E."/>
            <person name="Gellesch M."/>
            <person name="Goldberg J."/>
            <person name="Griggs A."/>
            <person name="Gujja S."/>
            <person name="Heilman E.R."/>
            <person name="Heiman D."/>
            <person name="Howarth C."/>
            <person name="Mehta T."/>
            <person name="Neiman D."/>
            <person name="Pearson M."/>
            <person name="Roberts A."/>
            <person name="Saif S."/>
            <person name="Shea T."/>
            <person name="Shenoy N."/>
            <person name="Sisk P."/>
            <person name="Stolte C."/>
            <person name="Sykes S."/>
            <person name="White J."/>
            <person name="Yandava C."/>
            <person name="Haas B."/>
            <person name="Henn M.R."/>
            <person name="Nusbaum C."/>
            <person name="Birren B."/>
        </authorList>
    </citation>
    <scope>NUCLEOTIDE SEQUENCE [LARGE SCALE GENOMIC DNA]</scope>
</reference>
<accession>A0A1S0TTC9</accession>
<dbReference type="RefSeq" id="XP_003144234.1">
    <property type="nucleotide sequence ID" value="XM_003144186.2"/>
</dbReference>
<feature type="region of interest" description="Disordered" evidence="1">
    <location>
        <begin position="146"/>
        <end position="189"/>
    </location>
</feature>
<feature type="compositionally biased region" description="Basic and acidic residues" evidence="1">
    <location>
        <begin position="313"/>
        <end position="323"/>
    </location>
</feature>
<dbReference type="PANTHER" id="PTHR11324">
    <property type="entry name" value="IL16-RELATED"/>
    <property type="match status" value="1"/>
</dbReference>
<dbReference type="PROSITE" id="PS50106">
    <property type="entry name" value="PDZ"/>
    <property type="match status" value="2"/>
</dbReference>
<dbReference type="InterPro" id="IPR001478">
    <property type="entry name" value="PDZ"/>
</dbReference>
<gene>
    <name evidence="3" type="ORF">LOAG_08656</name>
</gene>
<dbReference type="PANTHER" id="PTHR11324:SF16">
    <property type="entry name" value="PDZ DOMAIN-CONTAINING PROTEIN 2"/>
    <property type="match status" value="1"/>
</dbReference>
<feature type="compositionally biased region" description="Polar residues" evidence="1">
    <location>
        <begin position="146"/>
        <end position="160"/>
    </location>
</feature>
<dbReference type="GeneID" id="9946085"/>
<evidence type="ECO:0000256" key="1">
    <source>
        <dbReference type="SAM" id="MobiDB-lite"/>
    </source>
</evidence>
<dbReference type="Gene3D" id="2.30.42.10">
    <property type="match status" value="2"/>
</dbReference>
<evidence type="ECO:0000259" key="2">
    <source>
        <dbReference type="PROSITE" id="PS50106"/>
    </source>
</evidence>
<dbReference type="AlphaFoldDB" id="A0A1S0TTC9"/>
<feature type="region of interest" description="Disordered" evidence="1">
    <location>
        <begin position="1"/>
        <end position="21"/>
    </location>
</feature>
<dbReference type="InParanoid" id="A0A1S0TTC9"/>
<feature type="compositionally biased region" description="Low complexity" evidence="1">
    <location>
        <begin position="7"/>
        <end position="21"/>
    </location>
</feature>
<feature type="domain" description="PDZ" evidence="2">
    <location>
        <begin position="845"/>
        <end position="931"/>
    </location>
</feature>
<name>A0A1S0TTC9_LOALO</name>
<feature type="region of interest" description="Disordered" evidence="1">
    <location>
        <begin position="303"/>
        <end position="323"/>
    </location>
</feature>